<comment type="caution">
    <text evidence="2">The sequence shown here is derived from an EMBL/GenBank/DDBJ whole genome shotgun (WGS) entry which is preliminary data.</text>
</comment>
<organism evidence="2 3">
    <name type="scientific">Criibacterium bergeronii</name>
    <dbReference type="NCBI Taxonomy" id="1871336"/>
    <lineage>
        <taxon>Bacteria</taxon>
        <taxon>Bacillati</taxon>
        <taxon>Bacillota</taxon>
        <taxon>Clostridia</taxon>
        <taxon>Peptostreptococcales</taxon>
        <taxon>Filifactoraceae</taxon>
        <taxon>Criibacterium</taxon>
    </lineage>
</organism>
<feature type="transmembrane region" description="Helical" evidence="1">
    <location>
        <begin position="193"/>
        <end position="212"/>
    </location>
</feature>
<feature type="transmembrane region" description="Helical" evidence="1">
    <location>
        <begin position="161"/>
        <end position="186"/>
    </location>
</feature>
<dbReference type="AlphaFoldDB" id="A0A552UXF0"/>
<reference evidence="2 3" key="1">
    <citation type="submission" date="2019-07" db="EMBL/GenBank/DDBJ databases">
        <title>Criibacterium bergeronii gen. nov., sp. nov. isolated from human clinical samples.</title>
        <authorList>
            <person name="Maheux A.F."/>
            <person name="Boudreau D.K."/>
            <person name="Berube E."/>
            <person name="Brodeur S."/>
            <person name="Bernard K.A."/>
            <person name="Abed J.Y."/>
            <person name="Ducrey E."/>
            <person name="Guay E.F."/>
            <person name="Raymond F."/>
            <person name="Corbeil J."/>
            <person name="Domingo M.-C."/>
            <person name="Roy P.H."/>
            <person name="Boissinot M."/>
            <person name="Tocheva E.I."/>
            <person name="Omar R.F."/>
        </authorList>
    </citation>
    <scope>NUCLEOTIDE SEQUENCE [LARGE SCALE GENOMIC DNA]</scope>
    <source>
        <strain evidence="2 3">CCRI-24246</strain>
    </source>
</reference>
<proteinExistence type="predicted"/>
<evidence type="ECO:0008006" key="4">
    <source>
        <dbReference type="Google" id="ProtNLM"/>
    </source>
</evidence>
<name>A0A552UXF0_9FIRM</name>
<accession>A0A552UXF0</accession>
<dbReference type="Pfam" id="PF19478">
    <property type="entry name" value="TrbL_2"/>
    <property type="match status" value="1"/>
</dbReference>
<dbReference type="Proteomes" id="UP000319424">
    <property type="component" value="Unassembled WGS sequence"/>
</dbReference>
<dbReference type="InterPro" id="IPR045798">
    <property type="entry name" value="TrbL_Firmicutes"/>
</dbReference>
<feature type="transmembrane region" description="Helical" evidence="1">
    <location>
        <begin position="224"/>
        <end position="244"/>
    </location>
</feature>
<feature type="transmembrane region" description="Helical" evidence="1">
    <location>
        <begin position="256"/>
        <end position="275"/>
    </location>
</feature>
<gene>
    <name evidence="2" type="ORF">FL857_10905</name>
</gene>
<keyword evidence="1" id="KW-0472">Membrane</keyword>
<evidence type="ECO:0000313" key="2">
    <source>
        <dbReference type="EMBL" id="TRW22911.1"/>
    </source>
</evidence>
<evidence type="ECO:0000256" key="1">
    <source>
        <dbReference type="SAM" id="Phobius"/>
    </source>
</evidence>
<keyword evidence="1" id="KW-1133">Transmembrane helix</keyword>
<keyword evidence="1" id="KW-0812">Transmembrane</keyword>
<sequence>MGGILEDLITSPLRKTCEDAMLDMFSNYNKNIWDASDNISVTPATWGGGSVYNLIETIHKNALLPIGVVLLTIFLYWEIYQMVIENNNGSDSNEFNIFRWIIVAFLGITMLKYSMDIVMSFFDMGEKLVSSTVGSGITSVYATMDFTKVKEGLESKNFFDLIWLLIGLKFSGVVLNLISLFVWAFIQLRMIQIYFYAVLASIPMSTFASKEFRNVGFNYLKNLMAYALQGVLIIMSFSVYRIMLQEHMKNLTSVDGSGAFMLKIIVLGLVLLIIIRQTSVIAKSVVDAH</sequence>
<dbReference type="EMBL" id="VJXW01000023">
    <property type="protein sequence ID" value="TRW22911.1"/>
    <property type="molecule type" value="Genomic_DNA"/>
</dbReference>
<protein>
    <recommendedName>
        <fullName evidence="4">Conjugal transfer protein TrbL</fullName>
    </recommendedName>
</protein>
<feature type="transmembrane region" description="Helical" evidence="1">
    <location>
        <begin position="62"/>
        <end position="79"/>
    </location>
</feature>
<dbReference type="RefSeq" id="WP_144398830.1">
    <property type="nucleotide sequence ID" value="NZ_VJXW01000023.1"/>
</dbReference>
<dbReference type="OrthoDB" id="2082326at2"/>
<evidence type="ECO:0000313" key="3">
    <source>
        <dbReference type="Proteomes" id="UP000319424"/>
    </source>
</evidence>
<feature type="transmembrane region" description="Helical" evidence="1">
    <location>
        <begin position="100"/>
        <end position="122"/>
    </location>
</feature>